<proteinExistence type="predicted"/>
<evidence type="ECO:0000313" key="1">
    <source>
        <dbReference type="EMBL" id="KAJ3554091.1"/>
    </source>
</evidence>
<reference evidence="1" key="1">
    <citation type="submission" date="2022-07" db="EMBL/GenBank/DDBJ databases">
        <title>Genome Sequence of Phlebia brevispora.</title>
        <authorList>
            <person name="Buettner E."/>
        </authorList>
    </citation>
    <scope>NUCLEOTIDE SEQUENCE</scope>
    <source>
        <strain evidence="1">MPL23</strain>
    </source>
</reference>
<accession>A0ACC1T620</accession>
<sequence length="762" mass="83139">MAKNQTVAGTLSTTKKRKSTGGIDEGKTKPAKQPRRTLDTFFTPQATASNLQLDGTIVQENVTLNEEQVKVLRMVVDEEKSVFFTGAAGTGKSLLLRAIISTLRRKYSKKPELISITASTGMAASNIGGTTIHAWGAITPGMHNIDKLISYIKTCKPAHQRWKTTKVLVIDEVSMVDGHLFDTLAKLAVELRKKTDLPFGGIQLVVTGDFFQLPPVTKGKTEPFFAFQSQAWKTCIQNVISLKQVFRQSDNHFVDLLNQMRQGEITPDAKKVFISLSRPLTFNDGILPTELFPLRSEVDRANAARLTALPGSSIKYEARDSGAAPLEKRAKLLDNMVAQKLLELKIDAQVMLVKNMDETLVNGSVGKILGFYTLPVCIASAAPTPTAEMKKDGSPSSSSKPRSASQDSAGKHNSTVRHVQVGPDGRTPIAYAPPTPEEKENKDAKTPQAKGKAKAKDVELYPLVEFRTPQGKEVALIVRDEFRSEDNEGKLLARRVQIPLVLAWAMSIHKSQGQTIQRVKIDLGRVFEKGQSYVALSRAASMDGLQVLRFEARKVMAHPKVIEWSRNLEQLASSGAGHGRADTTQPAWTGGAPLTHNAPQHDPQNIWRRVGPRAADLVNAIVGHVTSPPGLINGSTPEVTVTLICLGLHKTPAAFDVPDSEAVSQARRPRNTHDIDCASPALRLSRLFCARSLSARGLVEYPISRSLPSSWSHICCPIQYGLSDADVRVTASCFVVSLRHDFSWQFAPFGTYVGAESGLSKA</sequence>
<organism evidence="1 2">
    <name type="scientific">Phlebia brevispora</name>
    <dbReference type="NCBI Taxonomy" id="194682"/>
    <lineage>
        <taxon>Eukaryota</taxon>
        <taxon>Fungi</taxon>
        <taxon>Dikarya</taxon>
        <taxon>Basidiomycota</taxon>
        <taxon>Agaricomycotina</taxon>
        <taxon>Agaricomycetes</taxon>
        <taxon>Polyporales</taxon>
        <taxon>Meruliaceae</taxon>
        <taxon>Phlebia</taxon>
    </lineage>
</organism>
<protein>
    <submittedName>
        <fullName evidence="1">Uncharacterized protein</fullName>
    </submittedName>
</protein>
<name>A0ACC1T620_9APHY</name>
<evidence type="ECO:0000313" key="2">
    <source>
        <dbReference type="Proteomes" id="UP001148662"/>
    </source>
</evidence>
<dbReference type="Proteomes" id="UP001148662">
    <property type="component" value="Unassembled WGS sequence"/>
</dbReference>
<gene>
    <name evidence="1" type="ORF">NM688_g3284</name>
</gene>
<dbReference type="EMBL" id="JANHOG010000465">
    <property type="protein sequence ID" value="KAJ3554091.1"/>
    <property type="molecule type" value="Genomic_DNA"/>
</dbReference>
<comment type="caution">
    <text evidence="1">The sequence shown here is derived from an EMBL/GenBank/DDBJ whole genome shotgun (WGS) entry which is preliminary data.</text>
</comment>
<keyword evidence="2" id="KW-1185">Reference proteome</keyword>